<evidence type="ECO:0000313" key="2">
    <source>
        <dbReference type="EMBL" id="KYK54393.1"/>
    </source>
</evidence>
<dbReference type="Pfam" id="PF01636">
    <property type="entry name" value="APH"/>
    <property type="match status" value="1"/>
</dbReference>
<comment type="caution">
    <text evidence="2">The sequence shown here is derived from an EMBL/GenBank/DDBJ whole genome shotgun (WGS) entry which is preliminary data.</text>
</comment>
<dbReference type="STRING" id="98403.A0A151GBG1"/>
<dbReference type="Gene3D" id="3.90.1200.10">
    <property type="match status" value="1"/>
</dbReference>
<proteinExistence type="predicted"/>
<dbReference type="GeneID" id="63718994"/>
<evidence type="ECO:0000259" key="1">
    <source>
        <dbReference type="Pfam" id="PF01636"/>
    </source>
</evidence>
<dbReference type="RefSeq" id="XP_040653745.1">
    <property type="nucleotide sequence ID" value="XM_040803641.1"/>
</dbReference>
<organism evidence="2 3">
    <name type="scientific">Drechmeria coniospora</name>
    <name type="common">Nematophagous fungus</name>
    <name type="synonym">Meria coniospora</name>
    <dbReference type="NCBI Taxonomy" id="98403"/>
    <lineage>
        <taxon>Eukaryota</taxon>
        <taxon>Fungi</taxon>
        <taxon>Dikarya</taxon>
        <taxon>Ascomycota</taxon>
        <taxon>Pezizomycotina</taxon>
        <taxon>Sordariomycetes</taxon>
        <taxon>Hypocreomycetidae</taxon>
        <taxon>Hypocreales</taxon>
        <taxon>Ophiocordycipitaceae</taxon>
        <taxon>Drechmeria</taxon>
    </lineage>
</organism>
<keyword evidence="3" id="KW-1185">Reference proteome</keyword>
<gene>
    <name evidence="2" type="ORF">DCS_06351</name>
</gene>
<accession>A0A151GBG1</accession>
<dbReference type="InterPro" id="IPR002575">
    <property type="entry name" value="Aminoglycoside_PTrfase"/>
</dbReference>
<dbReference type="Proteomes" id="UP000076580">
    <property type="component" value="Chromosome 03"/>
</dbReference>
<protein>
    <recommendedName>
        <fullName evidence="1">Aminoglycoside phosphotransferase domain-containing protein</fullName>
    </recommendedName>
</protein>
<evidence type="ECO:0000313" key="3">
    <source>
        <dbReference type="Proteomes" id="UP000076580"/>
    </source>
</evidence>
<sequence>MCSYSVYAGPELEHVVQFRLESLALKADVMSQVKDIFGPLATQTTFEGRLGRGEGERLHVYLMSRMRGVTHLDFVLAHDVPENSPENFNWRKNLIGDVAHFVALCWNSSRHVSSEYRIGLRQTYVKDLQALSSALPYRFKPVIQTCIDSVDNILSLPMVLLHKDFGACNIIVDPATCNLVGVIDWAEAEVCPFGLNLHSLESLSGKLDLRDGWTRFEDYDTLQNVFWDRFKQKVGGLTDDQLQTVQLARALGVLLSHGFTSRLANEPDPAPIGDNEYGRYNTMSLDAFLLLPPTKLDGSR</sequence>
<feature type="domain" description="Aminoglycoside phosphotransferase" evidence="1">
    <location>
        <begin position="129"/>
        <end position="190"/>
    </location>
</feature>
<reference evidence="2 3" key="1">
    <citation type="journal article" date="2016" name="Sci. Rep.">
        <title>Insights into Adaptations to a Near-Obligate Nematode Endoparasitic Lifestyle from the Finished Genome of Drechmeria coniospora.</title>
        <authorList>
            <person name="Zhang L."/>
            <person name="Zhou Z."/>
            <person name="Guo Q."/>
            <person name="Fokkens L."/>
            <person name="Miskei M."/>
            <person name="Pocsi I."/>
            <person name="Zhang W."/>
            <person name="Chen M."/>
            <person name="Wang L."/>
            <person name="Sun Y."/>
            <person name="Donzelli B.G."/>
            <person name="Gibson D.M."/>
            <person name="Nelson D.R."/>
            <person name="Luo J.G."/>
            <person name="Rep M."/>
            <person name="Liu H."/>
            <person name="Yang S."/>
            <person name="Wang J."/>
            <person name="Krasnoff S.B."/>
            <person name="Xu Y."/>
            <person name="Molnar I."/>
            <person name="Lin M."/>
        </authorList>
    </citation>
    <scope>NUCLEOTIDE SEQUENCE [LARGE SCALE GENOMIC DNA]</scope>
    <source>
        <strain evidence="2 3">ARSEF 6962</strain>
    </source>
</reference>
<dbReference type="EMBL" id="LAYC01000003">
    <property type="protein sequence ID" value="KYK54393.1"/>
    <property type="molecule type" value="Genomic_DNA"/>
</dbReference>
<dbReference type="SUPFAM" id="SSF56112">
    <property type="entry name" value="Protein kinase-like (PK-like)"/>
    <property type="match status" value="1"/>
</dbReference>
<dbReference type="InParanoid" id="A0A151GBG1"/>
<dbReference type="AlphaFoldDB" id="A0A151GBG1"/>
<dbReference type="InterPro" id="IPR011009">
    <property type="entry name" value="Kinase-like_dom_sf"/>
</dbReference>
<name>A0A151GBG1_DRECN</name>